<feature type="compositionally biased region" description="Basic and acidic residues" evidence="1">
    <location>
        <begin position="357"/>
        <end position="378"/>
    </location>
</feature>
<sequence>MTTNESRKNASTPQSWAEAVTKNLKPPEIRGYGIRKNVTKNLNFKPVSLMETVSGMKPKEKKVLCIGGTPFKLGYKIQDLNADVDLIIESIIEQLGEIQSCFELDSKRKMIFFKFIDNEREVVDITAFKHIKFNSYPSKSIKVVIKTKKNNEIPKNLEINDIKVVLLWKGGQSVCTYCNKNDHWKYNCPEIKLKNEKKLKRSRDSNPKNIIQKFFIDKDIEIANNEEKNKKNTETTLVEDYINTNGAKEAHLISVKHVESENHSEVISKSNELRNEDLLDKAKESANILFKKNSIVNLIDAESCVSRETIKIHNRNNLKVSNVRRTLIRRIALAKKSDTIEDLKRKSKKREEIKSIRTEENINSKESDVPCESLDKSMEGSPSQIVATAESFSSSAGSGNTQSTLTEKEIAIKETRDKSFKNPNSSIEDGFS</sequence>
<evidence type="ECO:0008006" key="4">
    <source>
        <dbReference type="Google" id="ProtNLM"/>
    </source>
</evidence>
<feature type="region of interest" description="Disordered" evidence="1">
    <location>
        <begin position="357"/>
        <end position="432"/>
    </location>
</feature>
<evidence type="ECO:0000313" key="3">
    <source>
        <dbReference type="Proteomes" id="UP000187429"/>
    </source>
</evidence>
<proteinExistence type="predicted"/>
<feature type="compositionally biased region" description="Polar residues" evidence="1">
    <location>
        <begin position="380"/>
        <end position="405"/>
    </location>
</feature>
<reference evidence="3" key="1">
    <citation type="submission" date="2017-01" db="EMBL/GenBank/DDBJ databases">
        <authorList>
            <person name="Wang Y."/>
            <person name="White M."/>
            <person name="Kvist S."/>
            <person name="Moncalvo J.-M."/>
        </authorList>
    </citation>
    <scope>NUCLEOTIDE SEQUENCE [LARGE SCALE GENOMIC DNA]</scope>
    <source>
        <strain evidence="3">ID-206-W2</strain>
    </source>
</reference>
<evidence type="ECO:0000313" key="2">
    <source>
        <dbReference type="EMBL" id="OMJ24154.1"/>
    </source>
</evidence>
<feature type="compositionally biased region" description="Polar residues" evidence="1">
    <location>
        <begin position="421"/>
        <end position="432"/>
    </location>
</feature>
<keyword evidence="3" id="KW-1185">Reference proteome</keyword>
<dbReference type="OrthoDB" id="5715156at2759"/>
<dbReference type="Proteomes" id="UP000187429">
    <property type="component" value="Unassembled WGS sequence"/>
</dbReference>
<name>A0A1R1YB96_9FUNG</name>
<gene>
    <name evidence="2" type="ORF">AYI69_g4734</name>
</gene>
<dbReference type="EMBL" id="LSSM01001888">
    <property type="protein sequence ID" value="OMJ24154.1"/>
    <property type="molecule type" value="Genomic_DNA"/>
</dbReference>
<organism evidence="2 3">
    <name type="scientific">Smittium culicis</name>
    <dbReference type="NCBI Taxonomy" id="133412"/>
    <lineage>
        <taxon>Eukaryota</taxon>
        <taxon>Fungi</taxon>
        <taxon>Fungi incertae sedis</taxon>
        <taxon>Zoopagomycota</taxon>
        <taxon>Kickxellomycotina</taxon>
        <taxon>Harpellomycetes</taxon>
        <taxon>Harpellales</taxon>
        <taxon>Legeriomycetaceae</taxon>
        <taxon>Smittium</taxon>
    </lineage>
</organism>
<evidence type="ECO:0000256" key="1">
    <source>
        <dbReference type="SAM" id="MobiDB-lite"/>
    </source>
</evidence>
<comment type="caution">
    <text evidence="2">The sequence shown here is derived from an EMBL/GenBank/DDBJ whole genome shotgun (WGS) entry which is preliminary data.</text>
</comment>
<feature type="compositionally biased region" description="Basic and acidic residues" evidence="1">
    <location>
        <begin position="406"/>
        <end position="420"/>
    </location>
</feature>
<accession>A0A1R1YB96</accession>
<feature type="non-terminal residue" evidence="2">
    <location>
        <position position="432"/>
    </location>
</feature>
<dbReference type="AlphaFoldDB" id="A0A1R1YB96"/>
<protein>
    <recommendedName>
        <fullName evidence="4">CCHC-type domain-containing protein</fullName>
    </recommendedName>
</protein>